<feature type="domain" description="Glycosyl transferase family 1" evidence="2">
    <location>
        <begin position="160"/>
        <end position="321"/>
    </location>
</feature>
<dbReference type="PANTHER" id="PTHR46401:SF2">
    <property type="entry name" value="GLYCOSYLTRANSFERASE WBBK-RELATED"/>
    <property type="match status" value="1"/>
</dbReference>
<sequence length="349" mass="40874">MYKIYLADNTLTGHHKVYLDTLLHIENTIDISHCTGFEANKKKVRYILDRKKFVQDALGKIKNDEFQGQKVLHLLYLDNLYTIPFFLIKNNLTSVKIIGTLHHMPQSKIKMLLLKMCSKKLDRIIVHSDYIKEQLLLEGIKNVEVVDYPSFYDYSIYPPKENIKKSWNISNEKIIFSVLGGTRFDKGIDILLESFKHLNQQHKDEILLNIVGKEETFDKEFIMRKIEQFKINARVELGFVDDEDFAKNVLISDYIILPYRKIFTGNSGPMTEAIVNKIPVITPSFGNLGYLTEKYHLGEVFKIEDCQSLALTLEKCLQNKQYDYGDYWEKLNVSHFSSRYNDIYNILFK</sequence>
<dbReference type="SUPFAM" id="SSF53756">
    <property type="entry name" value="UDP-Glycosyltransferase/glycogen phosphorylase"/>
    <property type="match status" value="1"/>
</dbReference>
<dbReference type="PATRIC" id="fig|1053231.3.peg.5595"/>
<gene>
    <name evidence="3" type="ORF">IIQ_04116</name>
</gene>
<accession>R8PXW0</accession>
<proteinExistence type="predicted"/>
<dbReference type="Pfam" id="PF00534">
    <property type="entry name" value="Glycos_transf_1"/>
    <property type="match status" value="1"/>
</dbReference>
<dbReference type="Gene3D" id="3.40.50.2000">
    <property type="entry name" value="Glycogen Phosphorylase B"/>
    <property type="match status" value="2"/>
</dbReference>
<name>R8PXW0_BACCE</name>
<organism evidence="3 4">
    <name type="scientific">Bacillus cereus VD118</name>
    <dbReference type="NCBI Taxonomy" id="1053231"/>
    <lineage>
        <taxon>Bacteria</taxon>
        <taxon>Bacillati</taxon>
        <taxon>Bacillota</taxon>
        <taxon>Bacilli</taxon>
        <taxon>Bacillales</taxon>
        <taxon>Bacillaceae</taxon>
        <taxon>Bacillus</taxon>
        <taxon>Bacillus cereus group</taxon>
    </lineage>
</organism>
<dbReference type="Proteomes" id="UP000014019">
    <property type="component" value="Unassembled WGS sequence"/>
</dbReference>
<dbReference type="EMBL" id="AHEZ01000066">
    <property type="protein sequence ID" value="EOP63409.1"/>
    <property type="molecule type" value="Genomic_DNA"/>
</dbReference>
<keyword evidence="1" id="KW-0808">Transferase</keyword>
<dbReference type="GO" id="GO:0009103">
    <property type="term" value="P:lipopolysaccharide biosynthetic process"/>
    <property type="evidence" value="ECO:0007669"/>
    <property type="project" value="TreeGrafter"/>
</dbReference>
<evidence type="ECO:0000259" key="2">
    <source>
        <dbReference type="Pfam" id="PF00534"/>
    </source>
</evidence>
<dbReference type="PANTHER" id="PTHR46401">
    <property type="entry name" value="GLYCOSYLTRANSFERASE WBBK-RELATED"/>
    <property type="match status" value="1"/>
</dbReference>
<dbReference type="InterPro" id="IPR001296">
    <property type="entry name" value="Glyco_trans_1"/>
</dbReference>
<dbReference type="GO" id="GO:0016757">
    <property type="term" value="F:glycosyltransferase activity"/>
    <property type="evidence" value="ECO:0007669"/>
    <property type="project" value="InterPro"/>
</dbReference>
<dbReference type="RefSeq" id="WP_016106684.1">
    <property type="nucleotide sequence ID" value="NZ_KB976800.1"/>
</dbReference>
<evidence type="ECO:0000256" key="1">
    <source>
        <dbReference type="ARBA" id="ARBA00022679"/>
    </source>
</evidence>
<reference evidence="3 4" key="1">
    <citation type="submission" date="2012-12" db="EMBL/GenBank/DDBJ databases">
        <title>The Genome Sequence of Bacillus cereus VD118.</title>
        <authorList>
            <consortium name="The Broad Institute Genome Sequencing Platform"/>
            <consortium name="The Broad Institute Genome Sequencing Center for Infectious Disease"/>
            <person name="Feldgarden M."/>
            <person name="Van der Auwera G.A."/>
            <person name="Mahillon J."/>
            <person name="Duprez V."/>
            <person name="Timmery S."/>
            <person name="Mattelet C."/>
            <person name="Dierick K."/>
            <person name="Sun M."/>
            <person name="Yu Z."/>
            <person name="Zhu L."/>
            <person name="Hu X."/>
            <person name="Shank E.B."/>
            <person name="Swiecicka I."/>
            <person name="Hansen B.M."/>
            <person name="Andrup L."/>
            <person name="Walker B."/>
            <person name="Young S.K."/>
            <person name="Zeng Q."/>
            <person name="Gargeya S."/>
            <person name="Fitzgerald M."/>
            <person name="Haas B."/>
            <person name="Abouelleil A."/>
            <person name="Alvarado L."/>
            <person name="Arachchi H.M."/>
            <person name="Berlin A.M."/>
            <person name="Chapman S.B."/>
            <person name="Dewar J."/>
            <person name="Goldberg J."/>
            <person name="Griggs A."/>
            <person name="Gujja S."/>
            <person name="Hansen M."/>
            <person name="Howarth C."/>
            <person name="Imamovic A."/>
            <person name="Larimer J."/>
            <person name="McCowan C."/>
            <person name="Murphy C."/>
            <person name="Neiman D."/>
            <person name="Pearson M."/>
            <person name="Priest M."/>
            <person name="Roberts A."/>
            <person name="Saif S."/>
            <person name="Shea T."/>
            <person name="Sisk P."/>
            <person name="Sykes S."/>
            <person name="Wortman J."/>
            <person name="Nusbaum C."/>
            <person name="Birren B."/>
        </authorList>
    </citation>
    <scope>NUCLEOTIDE SEQUENCE [LARGE SCALE GENOMIC DNA]</scope>
    <source>
        <strain evidence="3 4">VD118</strain>
    </source>
</reference>
<dbReference type="HOGENOM" id="CLU_805980_0_0_9"/>
<dbReference type="AlphaFoldDB" id="R8PXW0"/>
<comment type="caution">
    <text evidence="3">The sequence shown here is derived from an EMBL/GenBank/DDBJ whole genome shotgun (WGS) entry which is preliminary data.</text>
</comment>
<evidence type="ECO:0000313" key="3">
    <source>
        <dbReference type="EMBL" id="EOP63409.1"/>
    </source>
</evidence>
<evidence type="ECO:0000313" key="4">
    <source>
        <dbReference type="Proteomes" id="UP000014019"/>
    </source>
</evidence>
<protein>
    <recommendedName>
        <fullName evidence="2">Glycosyl transferase family 1 domain-containing protein</fullName>
    </recommendedName>
</protein>